<feature type="domain" description="UBA" evidence="3">
    <location>
        <begin position="398"/>
        <end position="438"/>
    </location>
</feature>
<accession>A0A8S4S3E5</accession>
<dbReference type="SUPFAM" id="SSF46934">
    <property type="entry name" value="UBA-like"/>
    <property type="match status" value="3"/>
</dbReference>
<dbReference type="OrthoDB" id="434245at2759"/>
<dbReference type="GO" id="GO:2000058">
    <property type="term" value="P:regulation of ubiquitin-dependent protein catabolic process"/>
    <property type="evidence" value="ECO:0007669"/>
    <property type="project" value="TreeGrafter"/>
</dbReference>
<dbReference type="InterPro" id="IPR029071">
    <property type="entry name" value="Ubiquitin-like_domsf"/>
</dbReference>
<dbReference type="InterPro" id="IPR009060">
    <property type="entry name" value="UBA-like_sf"/>
</dbReference>
<dbReference type="SMART" id="SM00165">
    <property type="entry name" value="UBA"/>
    <property type="match status" value="3"/>
</dbReference>
<dbReference type="InterPro" id="IPR000626">
    <property type="entry name" value="Ubiquitin-like_dom"/>
</dbReference>
<dbReference type="SMART" id="SM00213">
    <property type="entry name" value="UBQ"/>
    <property type="match status" value="1"/>
</dbReference>
<feature type="region of interest" description="Disordered" evidence="2">
    <location>
        <begin position="438"/>
        <end position="459"/>
    </location>
</feature>
<proteinExistence type="predicted"/>
<keyword evidence="1" id="KW-0175">Coiled coil</keyword>
<feature type="domain" description="UBA" evidence="3">
    <location>
        <begin position="539"/>
        <end position="579"/>
    </location>
</feature>
<evidence type="ECO:0000313" key="5">
    <source>
        <dbReference type="EMBL" id="CAH2248555.1"/>
    </source>
</evidence>
<sequence>MEASLEHEDLLIKLRAKLNEEKVKLWEAPFISDGGGISQSVKELATKYAASLNIDEDLVTEGLHELQLHSIEKFKANEEYKETGCATIQVRATLSGEKARVVKITKQLSISGEDLIESVAELLGVAKNRLKLIYHGKLIKHTQSLQEQGIKNGAQVMALVMAEAPEKVVKEDKIYMEMKSTLDDATLLSEYVDDIGDDDEYMKLEDQSGKAVNLPPAERRALLVGLALHERGRAAAIKKDYSLALVLLLESDRQLNECRSGILASVDNVAVLQLDIAWCYLCLRSLAAAGDAAARLARAEAAFVATYGADHHRLIALKGTNGYGFPLTPDRKGHVLGQPIITKNKRENVKLLHACAANERVLFMRLYLLQGIVAFHRNKRAEARTLLEKAEAELKYLKVDENSVQALMELGWTPGQATTGLRATAGDLDRAHHFLEERRKEREEAREKHKQESRSSALTAGVRRERRLLGACADGSAVQPQLVAALQGMGYAKRLAVAALRSANNSVAEAVRLIQEHPEQFMGRYMNISTLSSEDSLVEPDNNLLNELVAMGYPPEPARNALRLAGNQISGAVDLLAIAASQAFYYSNPSTSADPATKKKDAVLKRLRKRELALNRLRTAIRPEEDDYLSTPLTEEEQFLAQYKSLL</sequence>
<dbReference type="InterPro" id="IPR015940">
    <property type="entry name" value="UBA"/>
</dbReference>
<keyword evidence="6" id="KW-1185">Reference proteome</keyword>
<dbReference type="PROSITE" id="PS50053">
    <property type="entry name" value="UBIQUITIN_2"/>
    <property type="match status" value="1"/>
</dbReference>
<dbReference type="PANTHER" id="PTHR12948:SF3">
    <property type="entry name" value="NEDD8 ULTIMATE BUSTER 1"/>
    <property type="match status" value="1"/>
</dbReference>
<dbReference type="Gene3D" id="3.10.20.90">
    <property type="entry name" value="Phosphatidylinositol 3-kinase Catalytic Subunit, Chain A, domain 1"/>
    <property type="match status" value="1"/>
</dbReference>
<dbReference type="PANTHER" id="PTHR12948">
    <property type="entry name" value="NEDD8 ULTIMATE BUSTER-1 BS4 PROTEIN"/>
    <property type="match status" value="1"/>
</dbReference>
<reference evidence="5" key="1">
    <citation type="submission" date="2022-03" db="EMBL/GenBank/DDBJ databases">
        <authorList>
            <person name="Lindestad O."/>
        </authorList>
    </citation>
    <scope>NUCLEOTIDE SEQUENCE</scope>
</reference>
<evidence type="ECO:0000259" key="4">
    <source>
        <dbReference type="PROSITE" id="PS50053"/>
    </source>
</evidence>
<name>A0A8S4S3E5_9NEOP</name>
<feature type="compositionally biased region" description="Basic and acidic residues" evidence="2">
    <location>
        <begin position="438"/>
        <end position="453"/>
    </location>
</feature>
<feature type="coiled-coil region" evidence="1">
    <location>
        <begin position="373"/>
        <end position="400"/>
    </location>
</feature>
<gene>
    <name evidence="5" type="primary">jg24157</name>
    <name evidence="5" type="ORF">PAEG_LOCUS21760</name>
</gene>
<organism evidence="5 6">
    <name type="scientific">Pararge aegeria aegeria</name>
    <dbReference type="NCBI Taxonomy" id="348720"/>
    <lineage>
        <taxon>Eukaryota</taxon>
        <taxon>Metazoa</taxon>
        <taxon>Ecdysozoa</taxon>
        <taxon>Arthropoda</taxon>
        <taxon>Hexapoda</taxon>
        <taxon>Insecta</taxon>
        <taxon>Pterygota</taxon>
        <taxon>Neoptera</taxon>
        <taxon>Endopterygota</taxon>
        <taxon>Lepidoptera</taxon>
        <taxon>Glossata</taxon>
        <taxon>Ditrysia</taxon>
        <taxon>Papilionoidea</taxon>
        <taxon>Nymphalidae</taxon>
        <taxon>Satyrinae</taxon>
        <taxon>Satyrini</taxon>
        <taxon>Parargina</taxon>
        <taxon>Pararge</taxon>
    </lineage>
</organism>
<dbReference type="InterPro" id="IPR039749">
    <property type="entry name" value="NUB1"/>
</dbReference>
<dbReference type="AlphaFoldDB" id="A0A8S4S3E5"/>
<evidence type="ECO:0000256" key="1">
    <source>
        <dbReference type="SAM" id="Coils"/>
    </source>
</evidence>
<protein>
    <submittedName>
        <fullName evidence="5">Jg24157 protein</fullName>
    </submittedName>
</protein>
<dbReference type="InterPro" id="IPR041207">
    <property type="entry name" value="NUB1_ubiquitin-like_dom"/>
</dbReference>
<evidence type="ECO:0000313" key="6">
    <source>
        <dbReference type="Proteomes" id="UP000838756"/>
    </source>
</evidence>
<dbReference type="EMBL" id="CAKXAJ010025977">
    <property type="protein sequence ID" value="CAH2248555.1"/>
    <property type="molecule type" value="Genomic_DNA"/>
</dbReference>
<feature type="domain" description="UBA" evidence="3">
    <location>
        <begin position="477"/>
        <end position="517"/>
    </location>
</feature>
<dbReference type="CDD" id="cd17062">
    <property type="entry name" value="Ubl_NUB1"/>
    <property type="match status" value="1"/>
</dbReference>
<dbReference type="SUPFAM" id="SSF54236">
    <property type="entry name" value="Ubiquitin-like"/>
    <property type="match status" value="1"/>
</dbReference>
<evidence type="ECO:0000259" key="3">
    <source>
        <dbReference type="PROSITE" id="PS50030"/>
    </source>
</evidence>
<dbReference type="Gene3D" id="1.10.8.10">
    <property type="entry name" value="DNA helicase RuvA subunit, C-terminal domain"/>
    <property type="match status" value="3"/>
</dbReference>
<evidence type="ECO:0000256" key="2">
    <source>
        <dbReference type="SAM" id="MobiDB-lite"/>
    </source>
</evidence>
<dbReference type="Pfam" id="PF18037">
    <property type="entry name" value="Ubiquitin_5"/>
    <property type="match status" value="1"/>
</dbReference>
<dbReference type="PROSITE" id="PS50030">
    <property type="entry name" value="UBA"/>
    <property type="match status" value="3"/>
</dbReference>
<dbReference type="CDD" id="cd14291">
    <property type="entry name" value="UBA1_NUB1_like"/>
    <property type="match status" value="1"/>
</dbReference>
<comment type="caution">
    <text evidence="5">The sequence shown here is derived from an EMBL/GenBank/DDBJ whole genome shotgun (WGS) entry which is preliminary data.</text>
</comment>
<dbReference type="Proteomes" id="UP000838756">
    <property type="component" value="Unassembled WGS sequence"/>
</dbReference>
<feature type="domain" description="Ubiquitin-like" evidence="4">
    <location>
        <begin position="86"/>
        <end position="165"/>
    </location>
</feature>